<gene>
    <name evidence="1" type="ORF">DPMN_164668</name>
</gene>
<sequence length="90" mass="10136">MEWQYISAGLVISPWSGCRYQLVLLFPHGVAVDISWSCYFPMEWLYISAGLVISPWSGSRYQLVLLFPNAVTIDISWSCSFPDGVVVDIS</sequence>
<evidence type="ECO:0000313" key="1">
    <source>
        <dbReference type="EMBL" id="KAH3786561.1"/>
    </source>
</evidence>
<reference evidence="1" key="2">
    <citation type="submission" date="2020-11" db="EMBL/GenBank/DDBJ databases">
        <authorList>
            <person name="McCartney M.A."/>
            <person name="Auch B."/>
            <person name="Kono T."/>
            <person name="Mallez S."/>
            <person name="Becker A."/>
            <person name="Gohl D.M."/>
            <person name="Silverstein K.A.T."/>
            <person name="Koren S."/>
            <person name="Bechman K.B."/>
            <person name="Herman A."/>
            <person name="Abrahante J.E."/>
            <person name="Garbe J."/>
        </authorList>
    </citation>
    <scope>NUCLEOTIDE SEQUENCE</scope>
    <source>
        <strain evidence="1">Duluth1</strain>
        <tissue evidence="1">Whole animal</tissue>
    </source>
</reference>
<reference evidence="1" key="1">
    <citation type="journal article" date="2019" name="bioRxiv">
        <title>The Genome of the Zebra Mussel, Dreissena polymorpha: A Resource for Invasive Species Research.</title>
        <authorList>
            <person name="McCartney M.A."/>
            <person name="Auch B."/>
            <person name="Kono T."/>
            <person name="Mallez S."/>
            <person name="Zhang Y."/>
            <person name="Obille A."/>
            <person name="Becker A."/>
            <person name="Abrahante J.E."/>
            <person name="Garbe J."/>
            <person name="Badalamenti J.P."/>
            <person name="Herman A."/>
            <person name="Mangelson H."/>
            <person name="Liachko I."/>
            <person name="Sullivan S."/>
            <person name="Sone E.D."/>
            <person name="Koren S."/>
            <person name="Silverstein K.A.T."/>
            <person name="Beckman K.B."/>
            <person name="Gohl D.M."/>
        </authorList>
    </citation>
    <scope>NUCLEOTIDE SEQUENCE</scope>
    <source>
        <strain evidence="1">Duluth1</strain>
        <tissue evidence="1">Whole animal</tissue>
    </source>
</reference>
<dbReference type="AlphaFoldDB" id="A0A9D4ISJ7"/>
<dbReference type="Proteomes" id="UP000828390">
    <property type="component" value="Unassembled WGS sequence"/>
</dbReference>
<comment type="caution">
    <text evidence="1">The sequence shown here is derived from an EMBL/GenBank/DDBJ whole genome shotgun (WGS) entry which is preliminary data.</text>
</comment>
<protein>
    <submittedName>
        <fullName evidence="1">Uncharacterized protein</fullName>
    </submittedName>
</protein>
<proteinExistence type="predicted"/>
<name>A0A9D4ISJ7_DREPO</name>
<keyword evidence="2" id="KW-1185">Reference proteome</keyword>
<organism evidence="1 2">
    <name type="scientific">Dreissena polymorpha</name>
    <name type="common">Zebra mussel</name>
    <name type="synonym">Mytilus polymorpha</name>
    <dbReference type="NCBI Taxonomy" id="45954"/>
    <lineage>
        <taxon>Eukaryota</taxon>
        <taxon>Metazoa</taxon>
        <taxon>Spiralia</taxon>
        <taxon>Lophotrochozoa</taxon>
        <taxon>Mollusca</taxon>
        <taxon>Bivalvia</taxon>
        <taxon>Autobranchia</taxon>
        <taxon>Heteroconchia</taxon>
        <taxon>Euheterodonta</taxon>
        <taxon>Imparidentia</taxon>
        <taxon>Neoheterodontei</taxon>
        <taxon>Myida</taxon>
        <taxon>Dreissenoidea</taxon>
        <taxon>Dreissenidae</taxon>
        <taxon>Dreissena</taxon>
    </lineage>
</organism>
<accession>A0A9D4ISJ7</accession>
<evidence type="ECO:0000313" key="2">
    <source>
        <dbReference type="Proteomes" id="UP000828390"/>
    </source>
</evidence>
<dbReference type="EMBL" id="JAIWYP010000008">
    <property type="protein sequence ID" value="KAH3786561.1"/>
    <property type="molecule type" value="Genomic_DNA"/>
</dbReference>